<gene>
    <name evidence="2" type="ORF">GCM10010126_45880</name>
</gene>
<feature type="compositionally biased region" description="Basic and acidic residues" evidence="1">
    <location>
        <begin position="60"/>
        <end position="70"/>
    </location>
</feature>
<dbReference type="AlphaFoldDB" id="A0AA37BJP1"/>
<protein>
    <submittedName>
        <fullName evidence="2">Uncharacterized protein</fullName>
    </submittedName>
</protein>
<feature type="region of interest" description="Disordered" evidence="1">
    <location>
        <begin position="43"/>
        <end position="70"/>
    </location>
</feature>
<proteinExistence type="predicted"/>
<evidence type="ECO:0000256" key="1">
    <source>
        <dbReference type="SAM" id="MobiDB-lite"/>
    </source>
</evidence>
<evidence type="ECO:0000313" key="2">
    <source>
        <dbReference type="EMBL" id="GGK81392.1"/>
    </source>
</evidence>
<name>A0AA37BJP1_9ACTN</name>
<dbReference type="EMBL" id="BMQD01000015">
    <property type="protein sequence ID" value="GGK81392.1"/>
    <property type="molecule type" value="Genomic_DNA"/>
</dbReference>
<evidence type="ECO:0000313" key="3">
    <source>
        <dbReference type="Proteomes" id="UP000627984"/>
    </source>
</evidence>
<reference evidence="2" key="2">
    <citation type="submission" date="2022-09" db="EMBL/GenBank/DDBJ databases">
        <authorList>
            <person name="Sun Q."/>
            <person name="Ohkuma M."/>
        </authorList>
    </citation>
    <scope>NUCLEOTIDE SEQUENCE</scope>
    <source>
        <strain evidence="2">JCM 3093</strain>
    </source>
</reference>
<organism evidence="2 3">
    <name type="scientific">Planomonospora parontospora</name>
    <dbReference type="NCBI Taxonomy" id="58119"/>
    <lineage>
        <taxon>Bacteria</taxon>
        <taxon>Bacillati</taxon>
        <taxon>Actinomycetota</taxon>
        <taxon>Actinomycetes</taxon>
        <taxon>Streptosporangiales</taxon>
        <taxon>Streptosporangiaceae</taxon>
        <taxon>Planomonospora</taxon>
    </lineage>
</organism>
<dbReference type="Proteomes" id="UP000627984">
    <property type="component" value="Unassembled WGS sequence"/>
</dbReference>
<comment type="caution">
    <text evidence="2">The sequence shown here is derived from an EMBL/GenBank/DDBJ whole genome shotgun (WGS) entry which is preliminary data.</text>
</comment>
<accession>A0AA37BJP1</accession>
<reference evidence="2" key="1">
    <citation type="journal article" date="2014" name="Int. J. Syst. Evol. Microbiol.">
        <title>Complete genome sequence of Corynebacterium casei LMG S-19264T (=DSM 44701T), isolated from a smear-ripened cheese.</title>
        <authorList>
            <consortium name="US DOE Joint Genome Institute (JGI-PGF)"/>
            <person name="Walter F."/>
            <person name="Albersmeier A."/>
            <person name="Kalinowski J."/>
            <person name="Ruckert C."/>
        </authorList>
    </citation>
    <scope>NUCLEOTIDE SEQUENCE</scope>
    <source>
        <strain evidence="2">JCM 3093</strain>
    </source>
</reference>
<sequence>MSNIQGGECRRSFPGDCSVHAELLGIRMISEVADSEAVCGQVGEDADAQRERAGGQAGRQVRDDTGQAHE</sequence>